<dbReference type="EMBL" id="PYOY01000011">
    <property type="protein sequence ID" value="PSX05456.1"/>
    <property type="molecule type" value="Genomic_DNA"/>
</dbReference>
<comment type="caution">
    <text evidence="2">The sequence shown here is derived from an EMBL/GenBank/DDBJ whole genome shotgun (WGS) entry which is preliminary data.</text>
</comment>
<feature type="domain" description="HTH cro/C1-type" evidence="1">
    <location>
        <begin position="33"/>
        <end position="71"/>
    </location>
</feature>
<dbReference type="InterPro" id="IPR010982">
    <property type="entry name" value="Lambda_DNA-bd_dom_sf"/>
</dbReference>
<dbReference type="PROSITE" id="PS50943">
    <property type="entry name" value="HTH_CROC1"/>
    <property type="match status" value="1"/>
</dbReference>
<gene>
    <name evidence="2" type="ORF">C0W41_17605</name>
</gene>
<evidence type="ECO:0000313" key="3">
    <source>
        <dbReference type="Proteomes" id="UP000241440"/>
    </source>
</evidence>
<reference evidence="2 3" key="1">
    <citation type="submission" date="2018-01" db="EMBL/GenBank/DDBJ databases">
        <title>Whole genome sequencing of Histamine producing bacteria.</title>
        <authorList>
            <person name="Butler K."/>
        </authorList>
    </citation>
    <scope>NUCLEOTIDE SEQUENCE [LARGE SCALE GENOMIC DNA]</scope>
    <source>
        <strain evidence="2 3">A2-1</strain>
    </source>
</reference>
<organism evidence="2 3">
    <name type="scientific">Photobacterium angustum</name>
    <dbReference type="NCBI Taxonomy" id="661"/>
    <lineage>
        <taxon>Bacteria</taxon>
        <taxon>Pseudomonadati</taxon>
        <taxon>Pseudomonadota</taxon>
        <taxon>Gammaproteobacteria</taxon>
        <taxon>Vibrionales</taxon>
        <taxon>Vibrionaceae</taxon>
        <taxon>Photobacterium</taxon>
    </lineage>
</organism>
<sequence>MEKKFSAFLKGARKKRQITQQEIIKILTRSDDKLSKLDLTTYSRWERGTTKPKLSKQLLVARALGEDVASLIALETKVSLKQLKDFELSIQRNHNPYNYQTTEFTTKHYNSLANQPDICQNLMAFHNGYLGLDTCLSDFHKANLKLDIFLDNHGEIIGHLLYGFLDTSTLTSGHASKKLSNCEFIQPQTHNDKSLTLYVISGFSLLSAPRMTIVLTVLDILRQSRNIKFLETNCHNQEAFSIHERNPDCEFIFKGPPIALGGIKVFGKNYRYIRLKISAESVLAYKIVSAYIPFTHKDITSLP</sequence>
<dbReference type="GO" id="GO:0003677">
    <property type="term" value="F:DNA binding"/>
    <property type="evidence" value="ECO:0007669"/>
    <property type="project" value="InterPro"/>
</dbReference>
<proteinExistence type="predicted"/>
<dbReference type="GeneID" id="61231764"/>
<dbReference type="RefSeq" id="WP_045085016.1">
    <property type="nucleotide sequence ID" value="NZ_JZSO01000047.1"/>
</dbReference>
<dbReference type="InterPro" id="IPR001387">
    <property type="entry name" value="Cro/C1-type_HTH"/>
</dbReference>
<accession>A0A855S8X1</accession>
<evidence type="ECO:0000259" key="1">
    <source>
        <dbReference type="PROSITE" id="PS50943"/>
    </source>
</evidence>
<protein>
    <submittedName>
        <fullName evidence="2">XRE family transcriptional regulator</fullName>
    </submittedName>
</protein>
<evidence type="ECO:0000313" key="2">
    <source>
        <dbReference type="EMBL" id="PSX05456.1"/>
    </source>
</evidence>
<dbReference type="AlphaFoldDB" id="A0A855S8X1"/>
<name>A0A855S8X1_PHOAN</name>
<dbReference type="Gene3D" id="1.10.260.40">
    <property type="entry name" value="lambda repressor-like DNA-binding domains"/>
    <property type="match status" value="1"/>
</dbReference>
<dbReference type="SUPFAM" id="SSF47413">
    <property type="entry name" value="lambda repressor-like DNA-binding domains"/>
    <property type="match status" value="1"/>
</dbReference>
<dbReference type="CDD" id="cd00093">
    <property type="entry name" value="HTH_XRE"/>
    <property type="match status" value="1"/>
</dbReference>
<dbReference type="Proteomes" id="UP000241440">
    <property type="component" value="Unassembled WGS sequence"/>
</dbReference>